<keyword evidence="1" id="KW-0328">Glycosyltransferase</keyword>
<evidence type="ECO:0000313" key="3">
    <source>
        <dbReference type="EMBL" id="RUS65906.1"/>
    </source>
</evidence>
<dbReference type="PANTHER" id="PTHR30160:SF15">
    <property type="entry name" value="GLYCOSYLTRANSFERASE HI_0523-RELATED"/>
    <property type="match status" value="1"/>
</dbReference>
<dbReference type="AlphaFoldDB" id="A0A433SAX8"/>
<reference evidence="3 4" key="1">
    <citation type="submission" date="2018-01" db="EMBL/GenBank/DDBJ databases">
        <title>Saezia sanguinis gen. nov., sp. nov., in the order Burkholderiales isolated from human blood.</title>
        <authorList>
            <person name="Medina-Pascual M.J."/>
            <person name="Valdezate S."/>
            <person name="Monzon S."/>
            <person name="Cuesta I."/>
            <person name="Carrasco G."/>
            <person name="Villalon P."/>
            <person name="Saez-Nieto J.A."/>
        </authorList>
    </citation>
    <scope>NUCLEOTIDE SEQUENCE [LARGE SCALE GENOMIC DNA]</scope>
    <source>
        <strain evidence="3 4">CNM695-12</strain>
    </source>
</reference>
<protein>
    <recommendedName>
        <fullName evidence="5">Lipopolysaccharide core heptosyltransferase RfaQ</fullName>
    </recommendedName>
</protein>
<dbReference type="InterPro" id="IPR051199">
    <property type="entry name" value="LPS_LOS_Heptosyltrfase"/>
</dbReference>
<dbReference type="InterPro" id="IPR002201">
    <property type="entry name" value="Glyco_trans_9"/>
</dbReference>
<name>A0A433SAX8_9BURK</name>
<dbReference type="OrthoDB" id="9797795at2"/>
<evidence type="ECO:0000256" key="2">
    <source>
        <dbReference type="ARBA" id="ARBA00022679"/>
    </source>
</evidence>
<evidence type="ECO:0000313" key="4">
    <source>
        <dbReference type="Proteomes" id="UP000286947"/>
    </source>
</evidence>
<comment type="caution">
    <text evidence="3">The sequence shown here is derived from an EMBL/GenBank/DDBJ whole genome shotgun (WGS) entry which is preliminary data.</text>
</comment>
<dbReference type="PANTHER" id="PTHR30160">
    <property type="entry name" value="TETRAACYLDISACCHARIDE 4'-KINASE-RELATED"/>
    <property type="match status" value="1"/>
</dbReference>
<dbReference type="SUPFAM" id="SSF53756">
    <property type="entry name" value="UDP-Glycosyltransferase/glycogen phosphorylase"/>
    <property type="match status" value="1"/>
</dbReference>
<proteinExistence type="predicted"/>
<dbReference type="EMBL" id="PQSP01000008">
    <property type="protein sequence ID" value="RUS65906.1"/>
    <property type="molecule type" value="Genomic_DNA"/>
</dbReference>
<sequence length="412" mass="47524">MFLYKALYFFKRIDYQVSMWLDKAVINWRLRKHQRRQIDKTAIKTILLLRNDGIGDMVITTALIRVLAQHGYQVSVMSQKSALEIIQNNPHVAHTFVWRDNYSSGEMRQVEQQVREQHFDLIIDMRYPVYFKHSPHRIMLPYYLGGKYTLGWNKSALKCYDASINHYTRRGHYITLVQKFLAFLDIHNADLSYEFFIDPAAEAAAGSFIDALRTDHGKVIVLNPFSGHPRRDMTNEQIRQSIELLLSKYPQAHFIAIGVKTRVEKLIDTLKIERLVYYNSKSILDVVPLIQRADLVISPDTSIIHVVAAFQKPLVGLYASGRRTPRSLSDVKTHIKEKYHEQVDEARARFFDGPNVRAGTRPKGKLLLVENSFGPNNKNAIQLKNYTHRLSEIPAEAIFEACDQLLSRTGPA</sequence>
<organism evidence="3 4">
    <name type="scientific">Saezia sanguinis</name>
    <dbReference type="NCBI Taxonomy" id="1965230"/>
    <lineage>
        <taxon>Bacteria</taxon>
        <taxon>Pseudomonadati</taxon>
        <taxon>Pseudomonadota</taxon>
        <taxon>Betaproteobacteria</taxon>
        <taxon>Burkholderiales</taxon>
        <taxon>Saeziaceae</taxon>
        <taxon>Saezia</taxon>
    </lineage>
</organism>
<accession>A0A433SAX8</accession>
<dbReference type="GO" id="GO:0008713">
    <property type="term" value="F:ADP-heptose-lipopolysaccharide heptosyltransferase activity"/>
    <property type="evidence" value="ECO:0007669"/>
    <property type="project" value="TreeGrafter"/>
</dbReference>
<dbReference type="Proteomes" id="UP000286947">
    <property type="component" value="Unassembled WGS sequence"/>
</dbReference>
<dbReference type="Pfam" id="PF01075">
    <property type="entry name" value="Glyco_transf_9"/>
    <property type="match status" value="1"/>
</dbReference>
<gene>
    <name evidence="3" type="ORF">CUZ56_02506</name>
</gene>
<dbReference type="CDD" id="cd03789">
    <property type="entry name" value="GT9_LPS_heptosyltransferase"/>
    <property type="match status" value="1"/>
</dbReference>
<dbReference type="Gene3D" id="3.40.50.2000">
    <property type="entry name" value="Glycogen Phosphorylase B"/>
    <property type="match status" value="2"/>
</dbReference>
<keyword evidence="2" id="KW-0808">Transferase</keyword>
<evidence type="ECO:0000256" key="1">
    <source>
        <dbReference type="ARBA" id="ARBA00022676"/>
    </source>
</evidence>
<evidence type="ECO:0008006" key="5">
    <source>
        <dbReference type="Google" id="ProtNLM"/>
    </source>
</evidence>
<dbReference type="GO" id="GO:0005829">
    <property type="term" value="C:cytosol"/>
    <property type="evidence" value="ECO:0007669"/>
    <property type="project" value="TreeGrafter"/>
</dbReference>
<keyword evidence="4" id="KW-1185">Reference proteome</keyword>
<dbReference type="RefSeq" id="WP_126980681.1">
    <property type="nucleotide sequence ID" value="NZ_PQSP01000008.1"/>
</dbReference>
<dbReference type="GO" id="GO:0009244">
    <property type="term" value="P:lipopolysaccharide core region biosynthetic process"/>
    <property type="evidence" value="ECO:0007669"/>
    <property type="project" value="TreeGrafter"/>
</dbReference>